<evidence type="ECO:0000256" key="2">
    <source>
        <dbReference type="ARBA" id="ARBA00004496"/>
    </source>
</evidence>
<dbReference type="InterPro" id="IPR029063">
    <property type="entry name" value="SAM-dependent_MTases_sf"/>
</dbReference>
<evidence type="ECO:0000256" key="3">
    <source>
        <dbReference type="ARBA" id="ARBA00008145"/>
    </source>
</evidence>
<evidence type="ECO:0000313" key="10">
    <source>
        <dbReference type="EMBL" id="TXS92912.1"/>
    </source>
</evidence>
<evidence type="ECO:0000256" key="8">
    <source>
        <dbReference type="ARBA" id="ARBA00022691"/>
    </source>
</evidence>
<dbReference type="EMBL" id="VRZA01000004">
    <property type="protein sequence ID" value="TXS92912.1"/>
    <property type="molecule type" value="Genomic_DNA"/>
</dbReference>
<dbReference type="GO" id="GO:0010038">
    <property type="term" value="P:response to metal ion"/>
    <property type="evidence" value="ECO:0007669"/>
    <property type="project" value="InterPro"/>
</dbReference>
<dbReference type="Gene3D" id="3.40.50.150">
    <property type="entry name" value="Vaccinia Virus protein VP39"/>
    <property type="match status" value="1"/>
</dbReference>
<dbReference type="NCBIfam" id="NF009732">
    <property type="entry name" value="PRK13255.1"/>
    <property type="match status" value="1"/>
</dbReference>
<dbReference type="InterPro" id="IPR022474">
    <property type="entry name" value="Thiopur_S-MeTfrase_Se/Te_detox"/>
</dbReference>
<dbReference type="Pfam" id="PF05724">
    <property type="entry name" value="TPMT"/>
    <property type="match status" value="1"/>
</dbReference>
<accession>A0A5C8ZZ66</accession>
<comment type="similarity">
    <text evidence="3 9">Belongs to the class I-like SAM-binding methyltransferase superfamily. TPMT family.</text>
</comment>
<dbReference type="GO" id="GO:0005737">
    <property type="term" value="C:cytoplasm"/>
    <property type="evidence" value="ECO:0007669"/>
    <property type="project" value="UniProtKB-SubCell"/>
</dbReference>
<sequence length="216" mass="24192">MDTEFWHHKWREGDIAFHEGAPNALLQAHFSRLDVPAGGRIFLPLCGKTRDIAWLLERGYQVVGAELSQLAIEQLFSELGLAPRVEETGSLIHYSAAGIDIFVGDIFDLQRDTLGPVQAVYDRAAMVALPPDTRRRYSTHLVDITSAAPQFLITFNYDQSLIDGPPFSIPQEELERHYGAIYQMTELAREPVTGGLKGQVEAVELAWQLIARLHPE</sequence>
<dbReference type="PANTHER" id="PTHR10259">
    <property type="entry name" value="THIOPURINE S-METHYLTRANSFERASE"/>
    <property type="match status" value="1"/>
</dbReference>
<dbReference type="Proteomes" id="UP000321039">
    <property type="component" value="Unassembled WGS sequence"/>
</dbReference>
<evidence type="ECO:0000256" key="1">
    <source>
        <dbReference type="ARBA" id="ARBA00000903"/>
    </source>
</evidence>
<dbReference type="NCBIfam" id="TIGR03840">
    <property type="entry name" value="TMPT_Se_Te"/>
    <property type="match status" value="1"/>
</dbReference>
<dbReference type="InterPro" id="IPR008854">
    <property type="entry name" value="TPMT"/>
</dbReference>
<gene>
    <name evidence="10" type="primary">tmpT</name>
    <name evidence="9" type="synonym">tpm</name>
    <name evidence="10" type="ORF">FV139_13195</name>
</gene>
<feature type="binding site" evidence="9">
    <location>
        <position position="45"/>
    </location>
    <ligand>
        <name>S-adenosyl-L-methionine</name>
        <dbReference type="ChEBI" id="CHEBI:59789"/>
    </ligand>
</feature>
<dbReference type="PIRSF" id="PIRSF023956">
    <property type="entry name" value="Thiopurine_S-methyltransferase"/>
    <property type="match status" value="1"/>
</dbReference>
<evidence type="ECO:0000313" key="11">
    <source>
        <dbReference type="Proteomes" id="UP000321039"/>
    </source>
</evidence>
<comment type="subcellular location">
    <subcellularLocation>
        <location evidence="2 9">Cytoplasm</location>
    </subcellularLocation>
</comment>
<dbReference type="GO" id="GO:0008119">
    <property type="term" value="F:thiopurine S-methyltransferase activity"/>
    <property type="evidence" value="ECO:0007669"/>
    <property type="project" value="UniProtKB-UniRule"/>
</dbReference>
<evidence type="ECO:0000256" key="4">
    <source>
        <dbReference type="ARBA" id="ARBA00011905"/>
    </source>
</evidence>
<keyword evidence="7 9" id="KW-0808">Transferase</keyword>
<evidence type="ECO:0000256" key="6">
    <source>
        <dbReference type="ARBA" id="ARBA00022603"/>
    </source>
</evidence>
<reference evidence="10 11" key="1">
    <citation type="submission" date="2019-08" db="EMBL/GenBank/DDBJ databases">
        <title>Parahaliea maris sp. nov., isolated from the surface seawater.</title>
        <authorList>
            <person name="Liu Y."/>
        </authorList>
    </citation>
    <scope>NUCLEOTIDE SEQUENCE [LARGE SCALE GENOMIC DNA]</scope>
    <source>
        <strain evidence="10 11">HSLHS9</strain>
    </source>
</reference>
<keyword evidence="5 9" id="KW-0963">Cytoplasm</keyword>
<protein>
    <recommendedName>
        <fullName evidence="4 9">Thiopurine S-methyltransferase</fullName>
        <ecNumber evidence="4 9">2.1.1.67</ecNumber>
    </recommendedName>
    <alternativeName>
        <fullName evidence="9">Thiopurine methyltransferase</fullName>
    </alternativeName>
</protein>
<dbReference type="HAMAP" id="MF_00812">
    <property type="entry name" value="Thiopur_methtran"/>
    <property type="match status" value="1"/>
</dbReference>
<feature type="binding site" evidence="9">
    <location>
        <position position="123"/>
    </location>
    <ligand>
        <name>S-adenosyl-L-methionine</name>
        <dbReference type="ChEBI" id="CHEBI:59789"/>
    </ligand>
</feature>
<feature type="binding site" evidence="9">
    <location>
        <position position="10"/>
    </location>
    <ligand>
        <name>S-adenosyl-L-methionine</name>
        <dbReference type="ChEBI" id="CHEBI:59789"/>
    </ligand>
</feature>
<comment type="catalytic activity">
    <reaction evidence="1 9">
        <text>S-adenosyl-L-methionine + a thiopurine = S-adenosyl-L-homocysteine + a thiopurine S-methylether.</text>
        <dbReference type="EC" id="2.1.1.67"/>
    </reaction>
</comment>
<dbReference type="SUPFAM" id="SSF53335">
    <property type="entry name" value="S-adenosyl-L-methionine-dependent methyltransferases"/>
    <property type="match status" value="1"/>
</dbReference>
<keyword evidence="11" id="KW-1185">Reference proteome</keyword>
<keyword evidence="6 9" id="KW-0489">Methyltransferase</keyword>
<dbReference type="AlphaFoldDB" id="A0A5C8ZZ66"/>
<evidence type="ECO:0000256" key="7">
    <source>
        <dbReference type="ARBA" id="ARBA00022679"/>
    </source>
</evidence>
<feature type="binding site" evidence="9">
    <location>
        <position position="66"/>
    </location>
    <ligand>
        <name>S-adenosyl-L-methionine</name>
        <dbReference type="ChEBI" id="CHEBI:59789"/>
    </ligand>
</feature>
<dbReference type="InterPro" id="IPR025835">
    <property type="entry name" value="Thiopurine_S-MeTrfase"/>
</dbReference>
<comment type="caution">
    <text evidence="10">The sequence shown here is derived from an EMBL/GenBank/DDBJ whole genome shotgun (WGS) entry which is preliminary data.</text>
</comment>
<dbReference type="GO" id="GO:0032259">
    <property type="term" value="P:methylation"/>
    <property type="evidence" value="ECO:0007669"/>
    <property type="project" value="UniProtKB-KW"/>
</dbReference>
<dbReference type="FunFam" id="3.40.50.150:FF:000101">
    <property type="entry name" value="Thiopurine S-methyltransferase"/>
    <property type="match status" value="1"/>
</dbReference>
<dbReference type="RefSeq" id="WP_148068914.1">
    <property type="nucleotide sequence ID" value="NZ_VRZA01000004.1"/>
</dbReference>
<dbReference type="PROSITE" id="PS51585">
    <property type="entry name" value="SAM_MT_TPMT"/>
    <property type="match status" value="1"/>
</dbReference>
<name>A0A5C8ZZ66_9GAMM</name>
<proteinExistence type="inferred from homology"/>
<evidence type="ECO:0000256" key="9">
    <source>
        <dbReference type="HAMAP-Rule" id="MF_00812"/>
    </source>
</evidence>
<dbReference type="EC" id="2.1.1.67" evidence="4 9"/>
<evidence type="ECO:0000256" key="5">
    <source>
        <dbReference type="ARBA" id="ARBA00022490"/>
    </source>
</evidence>
<organism evidence="10 11">
    <name type="scientific">Parahaliea maris</name>
    <dbReference type="NCBI Taxonomy" id="2716870"/>
    <lineage>
        <taxon>Bacteria</taxon>
        <taxon>Pseudomonadati</taxon>
        <taxon>Pseudomonadota</taxon>
        <taxon>Gammaproteobacteria</taxon>
        <taxon>Cellvibrionales</taxon>
        <taxon>Halieaceae</taxon>
        <taxon>Parahaliea</taxon>
    </lineage>
</organism>
<keyword evidence="8 9" id="KW-0949">S-adenosyl-L-methionine</keyword>
<dbReference type="PANTHER" id="PTHR10259:SF11">
    <property type="entry name" value="THIOPURINE S-METHYLTRANSFERASE"/>
    <property type="match status" value="1"/>
</dbReference>